<dbReference type="Proteomes" id="UP001165186">
    <property type="component" value="Unassembled WGS sequence"/>
</dbReference>
<comment type="caution">
    <text evidence="1">The sequence shown here is derived from an EMBL/GenBank/DDBJ whole genome shotgun (WGS) entry which is preliminary data.</text>
</comment>
<dbReference type="EMBL" id="BSXG01000076">
    <property type="protein sequence ID" value="GME36689.1"/>
    <property type="molecule type" value="Genomic_DNA"/>
</dbReference>
<reference evidence="1" key="1">
    <citation type="submission" date="2024-09" db="EMBL/GenBank/DDBJ databases">
        <title>Draft Genome Sequences of Neofusicoccum parvum.</title>
        <authorList>
            <person name="Ashida A."/>
            <person name="Camagna M."/>
            <person name="Tanaka A."/>
            <person name="Takemoto D."/>
        </authorList>
    </citation>
    <scope>NUCLEOTIDE SEQUENCE</scope>
    <source>
        <strain evidence="1">PPO83</strain>
    </source>
</reference>
<gene>
    <name evidence="1" type="primary">g6473</name>
    <name evidence="1" type="ORF">NpPPO83_00006473</name>
</gene>
<accession>A0ACB5SE43</accession>
<sequence length="346" mass="37494">MLSILTMGGYTTQFNLQFSQKDLGMFQGWYPGLAEDIQGAYNDMYEFAAFRFPNYTDVYLGYLTSFNLSNGTISSAYGDIKPTALNMTSAGFTGTKSIMSYWGIHCWLNREDGLLNYTRQNGQTWSLSDSQFFNKTEKVTSSLANWQTNLNYHAPGATIPGIGPALAATAGQTQCSSSTCSGGSGTCFSCDNATDFAALARNYLYASAEAERITYEVAATNASRDAPRYWYSVDSVAAREYYRITYVPAILIAGLVSLFAAAAATAAMAAYAYRTYSARAFRQVDVLRLVADCVDGLRGANAEKDVGGLSRAELESWAARCRVGYEKEGGGGRVQVRLCQAGAVVS</sequence>
<evidence type="ECO:0000313" key="1">
    <source>
        <dbReference type="EMBL" id="GME36689.1"/>
    </source>
</evidence>
<evidence type="ECO:0000313" key="2">
    <source>
        <dbReference type="Proteomes" id="UP001165186"/>
    </source>
</evidence>
<proteinExistence type="predicted"/>
<name>A0ACB5SE43_9PEZI</name>
<protein>
    <submittedName>
        <fullName evidence="1">Uncharacterized protein</fullName>
    </submittedName>
</protein>
<keyword evidence="2" id="KW-1185">Reference proteome</keyword>
<organism evidence="1 2">
    <name type="scientific">Neofusicoccum parvum</name>
    <dbReference type="NCBI Taxonomy" id="310453"/>
    <lineage>
        <taxon>Eukaryota</taxon>
        <taxon>Fungi</taxon>
        <taxon>Dikarya</taxon>
        <taxon>Ascomycota</taxon>
        <taxon>Pezizomycotina</taxon>
        <taxon>Dothideomycetes</taxon>
        <taxon>Dothideomycetes incertae sedis</taxon>
        <taxon>Botryosphaeriales</taxon>
        <taxon>Botryosphaeriaceae</taxon>
        <taxon>Neofusicoccum</taxon>
    </lineage>
</organism>